<accession>A0A2P2QZ33</accession>
<organism evidence="2">
    <name type="scientific">Rhizophora mucronata</name>
    <name type="common">Asiatic mangrove</name>
    <dbReference type="NCBI Taxonomy" id="61149"/>
    <lineage>
        <taxon>Eukaryota</taxon>
        <taxon>Viridiplantae</taxon>
        <taxon>Streptophyta</taxon>
        <taxon>Embryophyta</taxon>
        <taxon>Tracheophyta</taxon>
        <taxon>Spermatophyta</taxon>
        <taxon>Magnoliopsida</taxon>
        <taxon>eudicotyledons</taxon>
        <taxon>Gunneridae</taxon>
        <taxon>Pentapetalae</taxon>
        <taxon>rosids</taxon>
        <taxon>fabids</taxon>
        <taxon>Malpighiales</taxon>
        <taxon>Rhizophoraceae</taxon>
        <taxon>Rhizophora</taxon>
    </lineage>
</organism>
<feature type="compositionally biased region" description="Basic and acidic residues" evidence="1">
    <location>
        <begin position="25"/>
        <end position="39"/>
    </location>
</feature>
<dbReference type="AlphaFoldDB" id="A0A2P2QZ33"/>
<proteinExistence type="predicted"/>
<protein>
    <submittedName>
        <fullName evidence="2">Uncharacterized protein</fullName>
    </submittedName>
</protein>
<reference evidence="2" key="1">
    <citation type="submission" date="2018-02" db="EMBL/GenBank/DDBJ databases">
        <title>Rhizophora mucronata_Transcriptome.</title>
        <authorList>
            <person name="Meera S.P."/>
            <person name="Sreeshan A."/>
            <person name="Augustine A."/>
        </authorList>
    </citation>
    <scope>NUCLEOTIDE SEQUENCE</scope>
    <source>
        <tissue evidence="2">Leaf</tissue>
    </source>
</reference>
<evidence type="ECO:0000256" key="1">
    <source>
        <dbReference type="SAM" id="MobiDB-lite"/>
    </source>
</evidence>
<dbReference type="EMBL" id="GGEC01091749">
    <property type="protein sequence ID" value="MBX72233.1"/>
    <property type="molecule type" value="Transcribed_RNA"/>
</dbReference>
<sequence length="39" mass="4639">MYQMVLKWPRRLGQAPKNPTNNNKIENEKAHTDKSRDTK</sequence>
<name>A0A2P2QZ33_RHIMU</name>
<feature type="region of interest" description="Disordered" evidence="1">
    <location>
        <begin position="1"/>
        <end position="39"/>
    </location>
</feature>
<evidence type="ECO:0000313" key="2">
    <source>
        <dbReference type="EMBL" id="MBX72233.1"/>
    </source>
</evidence>